<dbReference type="AlphaFoldDB" id="A0A9Y2IGK8"/>
<dbReference type="Gene3D" id="3.40.190.10">
    <property type="entry name" value="Periplasmic binding protein-like II"/>
    <property type="match status" value="2"/>
</dbReference>
<evidence type="ECO:0000256" key="1">
    <source>
        <dbReference type="ARBA" id="ARBA00009437"/>
    </source>
</evidence>
<comment type="similarity">
    <text evidence="1">Belongs to the LysR transcriptional regulatory family.</text>
</comment>
<dbReference type="EMBL" id="CP127294">
    <property type="protein sequence ID" value="WIX77983.1"/>
    <property type="molecule type" value="Genomic_DNA"/>
</dbReference>
<dbReference type="GO" id="GO:0003700">
    <property type="term" value="F:DNA-binding transcription factor activity"/>
    <property type="evidence" value="ECO:0007669"/>
    <property type="project" value="InterPro"/>
</dbReference>
<gene>
    <name evidence="6" type="ORF">QRX50_42410</name>
</gene>
<reference evidence="6 7" key="1">
    <citation type="submission" date="2023-06" db="EMBL/GenBank/DDBJ databases">
        <authorList>
            <person name="Oyuntsetseg B."/>
            <person name="Kim S.B."/>
        </authorList>
    </citation>
    <scope>NUCLEOTIDE SEQUENCE [LARGE SCALE GENOMIC DNA]</scope>
    <source>
        <strain evidence="6 7">2-15</strain>
    </source>
</reference>
<keyword evidence="3" id="KW-0238">DNA-binding</keyword>
<dbReference type="InterPro" id="IPR050389">
    <property type="entry name" value="LysR-type_TF"/>
</dbReference>
<dbReference type="Proteomes" id="UP001236014">
    <property type="component" value="Chromosome"/>
</dbReference>
<accession>A0A9Y2IGK8</accession>
<dbReference type="PANTHER" id="PTHR30118">
    <property type="entry name" value="HTH-TYPE TRANSCRIPTIONAL REGULATOR LEUO-RELATED"/>
    <property type="match status" value="1"/>
</dbReference>
<name>A0A9Y2IGK8_9PSEU</name>
<evidence type="ECO:0000313" key="7">
    <source>
        <dbReference type="Proteomes" id="UP001236014"/>
    </source>
</evidence>
<dbReference type="Pfam" id="PF00126">
    <property type="entry name" value="HTH_1"/>
    <property type="match status" value="1"/>
</dbReference>
<dbReference type="SUPFAM" id="SSF46785">
    <property type="entry name" value="Winged helix' DNA-binding domain"/>
    <property type="match status" value="1"/>
</dbReference>
<organism evidence="6 7">
    <name type="scientific">Amycolatopsis carbonis</name>
    <dbReference type="NCBI Taxonomy" id="715471"/>
    <lineage>
        <taxon>Bacteria</taxon>
        <taxon>Bacillati</taxon>
        <taxon>Actinomycetota</taxon>
        <taxon>Actinomycetes</taxon>
        <taxon>Pseudonocardiales</taxon>
        <taxon>Pseudonocardiaceae</taxon>
        <taxon>Amycolatopsis</taxon>
    </lineage>
</organism>
<dbReference type="PANTHER" id="PTHR30118:SF15">
    <property type="entry name" value="TRANSCRIPTIONAL REGULATORY PROTEIN"/>
    <property type="match status" value="1"/>
</dbReference>
<evidence type="ECO:0000259" key="5">
    <source>
        <dbReference type="PROSITE" id="PS50931"/>
    </source>
</evidence>
<dbReference type="GO" id="GO:0003677">
    <property type="term" value="F:DNA binding"/>
    <property type="evidence" value="ECO:0007669"/>
    <property type="project" value="UniProtKB-KW"/>
</dbReference>
<dbReference type="PRINTS" id="PR00039">
    <property type="entry name" value="HTHLYSR"/>
</dbReference>
<dbReference type="SUPFAM" id="SSF53850">
    <property type="entry name" value="Periplasmic binding protein-like II"/>
    <property type="match status" value="1"/>
</dbReference>
<dbReference type="CDD" id="cd08417">
    <property type="entry name" value="PBP2_Nitroaromatics_like"/>
    <property type="match status" value="1"/>
</dbReference>
<evidence type="ECO:0000313" key="6">
    <source>
        <dbReference type="EMBL" id="WIX77983.1"/>
    </source>
</evidence>
<dbReference type="RefSeq" id="WP_285968717.1">
    <property type="nucleotide sequence ID" value="NZ_CP127294.1"/>
</dbReference>
<evidence type="ECO:0000256" key="3">
    <source>
        <dbReference type="ARBA" id="ARBA00023125"/>
    </source>
</evidence>
<sequence length="317" mass="35362">MSRRTTQLAGLDLNLLVVLRELLRERNVTRAAERVGVSQPALSAALARLRRHFEDDLLVRSGRGYVLTPLARQLTRQVEDVCAAAEQLFATGSSFAPDTSVREFTLLMADYTLTVIGQSLAELFEREAPRARLRIRLVRESLSADLPRVVRFVDGVIAPPIELEEQPKLRSAELFRDEWVCVVWAGHELGDAALSLTDLQRLDWVVPYHREPGVALPPVPRRLAALGIAPRVALSVESYQAVPALVAGTHRIALVQRRLALQFAERFDLRVLECPGEPEGIVESLWWHDDLDPDPAHAWLREALSGIGEGLRDHNPG</sequence>
<dbReference type="KEGG" id="acab:QRX50_42410"/>
<dbReference type="Pfam" id="PF03466">
    <property type="entry name" value="LysR_substrate"/>
    <property type="match status" value="1"/>
</dbReference>
<keyword evidence="7" id="KW-1185">Reference proteome</keyword>
<dbReference type="InterPro" id="IPR036388">
    <property type="entry name" value="WH-like_DNA-bd_sf"/>
</dbReference>
<proteinExistence type="inferred from homology"/>
<dbReference type="PROSITE" id="PS50931">
    <property type="entry name" value="HTH_LYSR"/>
    <property type="match status" value="1"/>
</dbReference>
<evidence type="ECO:0000256" key="2">
    <source>
        <dbReference type="ARBA" id="ARBA00023015"/>
    </source>
</evidence>
<dbReference type="InterPro" id="IPR005119">
    <property type="entry name" value="LysR_subst-bd"/>
</dbReference>
<keyword evidence="4" id="KW-0804">Transcription</keyword>
<dbReference type="InterPro" id="IPR036390">
    <property type="entry name" value="WH_DNA-bd_sf"/>
</dbReference>
<feature type="domain" description="HTH lysR-type" evidence="5">
    <location>
        <begin position="11"/>
        <end position="68"/>
    </location>
</feature>
<dbReference type="InterPro" id="IPR037402">
    <property type="entry name" value="YidZ_PBP2"/>
</dbReference>
<protein>
    <submittedName>
        <fullName evidence="6">LysR family transcriptional regulator</fullName>
    </submittedName>
</protein>
<dbReference type="Gene3D" id="1.10.10.10">
    <property type="entry name" value="Winged helix-like DNA-binding domain superfamily/Winged helix DNA-binding domain"/>
    <property type="match status" value="1"/>
</dbReference>
<dbReference type="InterPro" id="IPR000847">
    <property type="entry name" value="LysR_HTH_N"/>
</dbReference>
<evidence type="ECO:0000256" key="4">
    <source>
        <dbReference type="ARBA" id="ARBA00023163"/>
    </source>
</evidence>
<keyword evidence="2" id="KW-0805">Transcription regulation</keyword>